<dbReference type="Proteomes" id="UP001197770">
    <property type="component" value="Unassembled WGS sequence"/>
</dbReference>
<proteinExistence type="predicted"/>
<keyword evidence="2" id="KW-1185">Reference proteome</keyword>
<organism evidence="1 2">
    <name type="scientific">Leeuwenhoekiella parthenopeia</name>
    <dbReference type="NCBI Taxonomy" id="2890320"/>
    <lineage>
        <taxon>Bacteria</taxon>
        <taxon>Pseudomonadati</taxon>
        <taxon>Bacteroidota</taxon>
        <taxon>Flavobacteriia</taxon>
        <taxon>Flavobacteriales</taxon>
        <taxon>Flavobacteriaceae</taxon>
        <taxon>Leeuwenhoekiella</taxon>
    </lineage>
</organism>
<evidence type="ECO:0000313" key="1">
    <source>
        <dbReference type="EMBL" id="MCC4213728.1"/>
    </source>
</evidence>
<accession>A0ABS8GYS5</accession>
<evidence type="ECO:0000313" key="2">
    <source>
        <dbReference type="Proteomes" id="UP001197770"/>
    </source>
</evidence>
<sequence>MTKALILIFLVLLIGCDHRLNSTSIEEAAIFESNAIVGIETLGRPEIIGIWYSSFLNLNESLTLLEDSESIEGSILYEFQFKENGNLIFTDLTESYVCGLGILEINKGTWKMHHDNFLTVFIEGEITGECSFEKELQYEIIPSKKGVLHLRLDNVNRNCEIGYGGTAFVD</sequence>
<reference evidence="1 2" key="1">
    <citation type="submission" date="2021-11" db="EMBL/GenBank/DDBJ databases">
        <title>Seasonal and diel survey of microbial diversity of the Tyrrhenian coast.</title>
        <authorList>
            <person name="Gattoni G."/>
            <person name="Corral P."/>
        </authorList>
    </citation>
    <scope>NUCLEOTIDE SEQUENCE [LARGE SCALE GENOMIC DNA]</scope>
    <source>
        <strain evidence="1 2">Mr9</strain>
    </source>
</reference>
<protein>
    <recommendedName>
        <fullName evidence="3">Lipoprotein</fullName>
    </recommendedName>
</protein>
<dbReference type="PROSITE" id="PS51257">
    <property type="entry name" value="PROKAR_LIPOPROTEIN"/>
    <property type="match status" value="1"/>
</dbReference>
<dbReference type="EMBL" id="JAJGMW010000018">
    <property type="protein sequence ID" value="MCC4213728.1"/>
    <property type="molecule type" value="Genomic_DNA"/>
</dbReference>
<comment type="caution">
    <text evidence="1">The sequence shown here is derived from an EMBL/GenBank/DDBJ whole genome shotgun (WGS) entry which is preliminary data.</text>
</comment>
<gene>
    <name evidence="1" type="ORF">LLW17_13430</name>
</gene>
<dbReference type="RefSeq" id="WP_228230804.1">
    <property type="nucleotide sequence ID" value="NZ_JAJGMW010000018.1"/>
</dbReference>
<name>A0ABS8GYS5_9FLAO</name>
<evidence type="ECO:0008006" key="3">
    <source>
        <dbReference type="Google" id="ProtNLM"/>
    </source>
</evidence>